<dbReference type="RefSeq" id="WP_305445855.1">
    <property type="nucleotide sequence ID" value="NZ_CP117454.1"/>
</dbReference>
<evidence type="ECO:0000313" key="2">
    <source>
        <dbReference type="Proteomes" id="UP001239418"/>
    </source>
</evidence>
<reference evidence="1 2" key="1">
    <citation type="submission" date="2023-02" db="EMBL/GenBank/DDBJ databases">
        <title>Evolution of Hrp T3SS in non-pathogenic Pseudomonas fluorescens.</title>
        <authorList>
            <person name="Liao K."/>
            <person name="Wei H."/>
            <person name="Gu Y."/>
        </authorList>
    </citation>
    <scope>NUCLEOTIDE SEQUENCE [LARGE SCALE GENOMIC DNA]</scope>
    <source>
        <strain evidence="1 2">FP1935</strain>
    </source>
</reference>
<evidence type="ECO:0000313" key="1">
    <source>
        <dbReference type="EMBL" id="WLG82746.1"/>
    </source>
</evidence>
<name>A0ABY9ERY3_9PSED</name>
<accession>A0ABY9ERY3</accession>
<dbReference type="Proteomes" id="UP001239418">
    <property type="component" value="Chromosome"/>
</dbReference>
<evidence type="ECO:0008006" key="3">
    <source>
        <dbReference type="Google" id="ProtNLM"/>
    </source>
</evidence>
<proteinExistence type="predicted"/>
<dbReference type="PROSITE" id="PS51257">
    <property type="entry name" value="PROKAR_LIPOPROTEIN"/>
    <property type="match status" value="1"/>
</dbReference>
<protein>
    <recommendedName>
        <fullName evidence="3">Lipoprotein</fullName>
    </recommendedName>
</protein>
<sequence length="150" mass="16476">MNPTLKIITYMLAISIISGCSSTILESKPYKTYSIGSTVTASVGMPFIEAQTGTITKVKRWVGVLNSPDGWKVDDVYSSNFIKKELVYSGKSGSTIEIGYREYRSGLAAPAFFQSVKYDLNESKVIGFQNFQFKVNSADNSSISVVIIQD</sequence>
<dbReference type="EMBL" id="CP117454">
    <property type="protein sequence ID" value="WLG82746.1"/>
    <property type="molecule type" value="Genomic_DNA"/>
</dbReference>
<gene>
    <name evidence="1" type="ORF">PSH97_16595</name>
</gene>
<organism evidence="1 2">
    <name type="scientific">Pseudomonas cucumis</name>
    <dbReference type="NCBI Taxonomy" id="2954082"/>
    <lineage>
        <taxon>Bacteria</taxon>
        <taxon>Pseudomonadati</taxon>
        <taxon>Pseudomonadota</taxon>
        <taxon>Gammaproteobacteria</taxon>
        <taxon>Pseudomonadales</taxon>
        <taxon>Pseudomonadaceae</taxon>
        <taxon>Pseudomonas</taxon>
    </lineage>
</organism>
<keyword evidence="2" id="KW-1185">Reference proteome</keyword>